<feature type="coiled-coil region" evidence="1">
    <location>
        <begin position="234"/>
        <end position="268"/>
    </location>
</feature>
<feature type="compositionally biased region" description="Polar residues" evidence="2">
    <location>
        <begin position="764"/>
        <end position="780"/>
    </location>
</feature>
<dbReference type="Proteomes" id="UP000693970">
    <property type="component" value="Unassembled WGS sequence"/>
</dbReference>
<feature type="region of interest" description="Disordered" evidence="2">
    <location>
        <begin position="421"/>
        <end position="532"/>
    </location>
</feature>
<feature type="region of interest" description="Disordered" evidence="2">
    <location>
        <begin position="624"/>
        <end position="1002"/>
    </location>
</feature>
<keyword evidence="4" id="KW-1185">Reference proteome</keyword>
<keyword evidence="1" id="KW-0175">Coiled coil</keyword>
<feature type="compositionally biased region" description="Polar residues" evidence="2">
    <location>
        <begin position="850"/>
        <end position="869"/>
    </location>
</feature>
<dbReference type="EMBL" id="JAGRRH010000003">
    <property type="protein sequence ID" value="KAG7372659.1"/>
    <property type="molecule type" value="Genomic_DNA"/>
</dbReference>
<dbReference type="PANTHER" id="PTHR45615">
    <property type="entry name" value="MYOSIN HEAVY CHAIN, NON-MUSCLE"/>
    <property type="match status" value="1"/>
</dbReference>
<feature type="compositionally biased region" description="Low complexity" evidence="2">
    <location>
        <begin position="981"/>
        <end position="992"/>
    </location>
</feature>
<organism evidence="3 4">
    <name type="scientific">Nitzschia inconspicua</name>
    <dbReference type="NCBI Taxonomy" id="303405"/>
    <lineage>
        <taxon>Eukaryota</taxon>
        <taxon>Sar</taxon>
        <taxon>Stramenopiles</taxon>
        <taxon>Ochrophyta</taxon>
        <taxon>Bacillariophyta</taxon>
        <taxon>Bacillariophyceae</taxon>
        <taxon>Bacillariophycidae</taxon>
        <taxon>Bacillariales</taxon>
        <taxon>Bacillariaceae</taxon>
        <taxon>Nitzschia</taxon>
    </lineage>
</organism>
<feature type="compositionally biased region" description="Low complexity" evidence="2">
    <location>
        <begin position="64"/>
        <end position="77"/>
    </location>
</feature>
<sequence>MRIQSLAVVTAVLASANVDTVHTFVLPTSTSGSTSTGSQRVVSVSVSVVSSSIQHDNKRRRYNSFSSSISSRSTTTTSTSLFMADENINTNVNTDTGIVDTNNNMESTTSSSSSSSVPSPSPSPPPPTKRLTRTQQRIQQLQADIQIAETNREQVLQQIVEAEQRREQLEQEAAKALQEAQLRKQQLEKLEAQAAASSSRGSGGGINFPPFSSGVVGPILAATTTALGGLVTARTVLQQRNAKLAEQKRLEEERIAREQAALKAKEQKGAAAKFLLPLVGVGTVLGTVVAPFLGTSNNKDGGVPTTSTDNAPKKDFIKAPAAKQSQQQQAAATAGAVAGVENVELPYLNKQIAKAEQKLNRAERKVKVKQAGVLKEQQALQNLEQKLAASSLDAAQLAQDPAIRRAEENLAEETAALQKVEAERQRAAQEEEAERIAAEKKAAEAEAAKAKAEAEAKAKAEAEAKAKAEAEAKAKAEAEAKAKAEAEAKAKAEAEAKAKAEAEAKARAEADRIAAEKRAAQERADRLAAEQKAAEEAAARAAEEAARKEKFAELEMLKKEATKQAEKGVPKVSAVSQFIAGKQKPTDVKDKGLANLFNVDLNKVVVGGVALAGFAVAAAVMAASEEPSVSSTFKVTGKTPEEYLKTTTTTSKTRSLSSGPPPENEESSSSELPPRGTVRIPKTEKKSKESLPSQLDKDLPPTSQAEATPVKKSFSPYGSQPQSDSQTTTTGQQFATTTTGGRGGGSAVPKKSYSPFGRKPMAATNDSLYSPPSSSEQISTPLPPVASDTLPPITNVPGPGATAPMKQSFSPFGRKPVAAATDDSLYSPGNEGAPLQPMPSTPVPEIAEIQTVTPPNGSGMNGGSFQDTASIPKKSYSPFGSKPRAAKNDSLYDAPRFAEWDDEPAPTNTSPSSSVPPLPFAATSLEDVVMEEDTVPPPSVESYQEPPPAAPFESQPAYSIPPAFSSGSGAAGAGGRKKSYSPFGSKPPSSTSGSGGGYLDGL</sequence>
<dbReference type="OrthoDB" id="56820at2759"/>
<evidence type="ECO:0000256" key="1">
    <source>
        <dbReference type="SAM" id="Coils"/>
    </source>
</evidence>
<feature type="compositionally biased region" description="Pro residues" evidence="2">
    <location>
        <begin position="935"/>
        <end position="950"/>
    </location>
</feature>
<feature type="compositionally biased region" description="Polar residues" evidence="2">
    <location>
        <begin position="92"/>
        <end position="106"/>
    </location>
</feature>
<feature type="compositionally biased region" description="Low complexity" evidence="2">
    <location>
        <begin position="107"/>
        <end position="118"/>
    </location>
</feature>
<accession>A0A9K3Q8Z1</accession>
<proteinExistence type="predicted"/>
<evidence type="ECO:0000313" key="4">
    <source>
        <dbReference type="Proteomes" id="UP000693970"/>
    </source>
</evidence>
<name>A0A9K3Q8Z1_9STRA</name>
<comment type="caution">
    <text evidence="3">The sequence shown here is derived from an EMBL/GenBank/DDBJ whole genome shotgun (WGS) entry which is preliminary data.</text>
</comment>
<feature type="compositionally biased region" description="Basic and acidic residues" evidence="2">
    <location>
        <begin position="681"/>
        <end position="699"/>
    </location>
</feature>
<feature type="region of interest" description="Disordered" evidence="2">
    <location>
        <begin position="55"/>
        <end position="77"/>
    </location>
</feature>
<feature type="compositionally biased region" description="Low complexity" evidence="2">
    <location>
        <begin position="719"/>
        <end position="739"/>
    </location>
</feature>
<protein>
    <submittedName>
        <fullName evidence="3">Uncharacterized protein</fullName>
    </submittedName>
</protein>
<feature type="compositionally biased region" description="Gly residues" evidence="2">
    <location>
        <begin position="993"/>
        <end position="1002"/>
    </location>
</feature>
<evidence type="ECO:0000313" key="3">
    <source>
        <dbReference type="EMBL" id="KAG7372659.1"/>
    </source>
</evidence>
<evidence type="ECO:0000256" key="2">
    <source>
        <dbReference type="SAM" id="MobiDB-lite"/>
    </source>
</evidence>
<reference evidence="3" key="1">
    <citation type="journal article" date="2021" name="Sci. Rep.">
        <title>Diploid genomic architecture of Nitzschia inconspicua, an elite biomass production diatom.</title>
        <authorList>
            <person name="Oliver A."/>
            <person name="Podell S."/>
            <person name="Pinowska A."/>
            <person name="Traller J.C."/>
            <person name="Smith S.R."/>
            <person name="McClure R."/>
            <person name="Beliaev A."/>
            <person name="Bohutskyi P."/>
            <person name="Hill E.A."/>
            <person name="Rabines A."/>
            <person name="Zheng H."/>
            <person name="Allen L.Z."/>
            <person name="Kuo A."/>
            <person name="Grigoriev I.V."/>
            <person name="Allen A.E."/>
            <person name="Hazlebeck D."/>
            <person name="Allen E.E."/>
        </authorList>
    </citation>
    <scope>NUCLEOTIDE SEQUENCE</scope>
    <source>
        <strain evidence="3">Hildebrandi</strain>
    </source>
</reference>
<reference evidence="3" key="2">
    <citation type="submission" date="2021-04" db="EMBL/GenBank/DDBJ databases">
        <authorList>
            <person name="Podell S."/>
        </authorList>
    </citation>
    <scope>NUCLEOTIDE SEQUENCE</scope>
    <source>
        <strain evidence="3">Hildebrandi</strain>
    </source>
</reference>
<feature type="compositionally biased region" description="Low complexity" evidence="2">
    <location>
        <begin position="645"/>
        <end position="658"/>
    </location>
</feature>
<feature type="compositionally biased region" description="Pro residues" evidence="2">
    <location>
        <begin position="119"/>
        <end position="128"/>
    </location>
</feature>
<feature type="region of interest" description="Disordered" evidence="2">
    <location>
        <begin position="92"/>
        <end position="138"/>
    </location>
</feature>
<dbReference type="AlphaFoldDB" id="A0A9K3Q8Z1"/>
<gene>
    <name evidence="3" type="ORF">IV203_018802</name>
</gene>
<dbReference type="PANTHER" id="PTHR45615:SF66">
    <property type="entry name" value="CARD DOMAIN-CONTAINING PROTEIN"/>
    <property type="match status" value="1"/>
</dbReference>